<feature type="compositionally biased region" description="Basic residues" evidence="7">
    <location>
        <begin position="13"/>
        <end position="24"/>
    </location>
</feature>
<accession>A0AAX6I5J9</accession>
<dbReference type="PROSITE" id="PS00292">
    <property type="entry name" value="CYCLINS"/>
    <property type="match status" value="1"/>
</dbReference>
<organism evidence="10 11">
    <name type="scientific">Iris pallida</name>
    <name type="common">Sweet iris</name>
    <dbReference type="NCBI Taxonomy" id="29817"/>
    <lineage>
        <taxon>Eukaryota</taxon>
        <taxon>Viridiplantae</taxon>
        <taxon>Streptophyta</taxon>
        <taxon>Embryophyta</taxon>
        <taxon>Tracheophyta</taxon>
        <taxon>Spermatophyta</taxon>
        <taxon>Magnoliopsida</taxon>
        <taxon>Liliopsida</taxon>
        <taxon>Asparagales</taxon>
        <taxon>Iridaceae</taxon>
        <taxon>Iridoideae</taxon>
        <taxon>Irideae</taxon>
        <taxon>Iris</taxon>
    </lineage>
</organism>
<reference evidence="10" key="1">
    <citation type="journal article" date="2023" name="GigaByte">
        <title>Genome assembly of the bearded iris, Iris pallida Lam.</title>
        <authorList>
            <person name="Bruccoleri R.E."/>
            <person name="Oakeley E.J."/>
            <person name="Faust A.M.E."/>
            <person name="Altorfer M."/>
            <person name="Dessus-Babus S."/>
            <person name="Burckhardt D."/>
            <person name="Oertli M."/>
            <person name="Naumann U."/>
            <person name="Petersen F."/>
            <person name="Wong J."/>
        </authorList>
    </citation>
    <scope>NUCLEOTIDE SEQUENCE</scope>
    <source>
        <strain evidence="10">GSM-AAB239-AS_SAM_17_03QT</strain>
    </source>
</reference>
<dbReference type="InterPro" id="IPR048258">
    <property type="entry name" value="Cyclins_cyclin-box"/>
</dbReference>
<gene>
    <name evidence="10" type="ORF">M6B38_274435</name>
    <name evidence="9" type="ORF">M6B38_415885</name>
</gene>
<feature type="region of interest" description="Disordered" evidence="7">
    <location>
        <begin position="1"/>
        <end position="37"/>
    </location>
</feature>
<dbReference type="EMBL" id="JANAVB010028196">
    <property type="protein sequence ID" value="KAJ6816805.1"/>
    <property type="molecule type" value="Genomic_DNA"/>
</dbReference>
<dbReference type="CDD" id="cd20721">
    <property type="entry name" value="CYCLIN_SDS-like_rpt2"/>
    <property type="match status" value="1"/>
</dbReference>
<evidence type="ECO:0000256" key="1">
    <source>
        <dbReference type="ARBA" id="ARBA00008742"/>
    </source>
</evidence>
<feature type="domain" description="Cyclin-like" evidence="8">
    <location>
        <begin position="296"/>
        <end position="383"/>
    </location>
</feature>
<dbReference type="FunFam" id="1.10.472.10:FF:000100">
    <property type="entry name" value="Cyclin-SDS"/>
    <property type="match status" value="1"/>
</dbReference>
<keyword evidence="3 6" id="KW-0195">Cyclin</keyword>
<dbReference type="Gene3D" id="1.10.472.10">
    <property type="entry name" value="Cyclin-like"/>
    <property type="match status" value="2"/>
</dbReference>
<keyword evidence="4" id="KW-0469">Meiosis</keyword>
<evidence type="ECO:0000256" key="2">
    <source>
        <dbReference type="ARBA" id="ARBA00022618"/>
    </source>
</evidence>
<dbReference type="InterPro" id="IPR039361">
    <property type="entry name" value="Cyclin"/>
</dbReference>
<dbReference type="SMART" id="SM00385">
    <property type="entry name" value="CYCLIN"/>
    <property type="match status" value="2"/>
</dbReference>
<dbReference type="GO" id="GO:0007129">
    <property type="term" value="P:homologous chromosome pairing at meiosis"/>
    <property type="evidence" value="ECO:0007669"/>
    <property type="project" value="UniProtKB-ARBA"/>
</dbReference>
<dbReference type="Pfam" id="PF00134">
    <property type="entry name" value="Cyclin_N"/>
    <property type="match status" value="1"/>
</dbReference>
<dbReference type="SUPFAM" id="SSF47954">
    <property type="entry name" value="Cyclin-like"/>
    <property type="match status" value="2"/>
</dbReference>
<reference evidence="10" key="2">
    <citation type="submission" date="2023-04" db="EMBL/GenBank/DDBJ databases">
        <authorList>
            <person name="Bruccoleri R.E."/>
            <person name="Oakeley E.J."/>
            <person name="Faust A.-M."/>
            <person name="Dessus-Babus S."/>
            <person name="Altorfer M."/>
            <person name="Burckhardt D."/>
            <person name="Oertli M."/>
            <person name="Naumann U."/>
            <person name="Petersen F."/>
            <person name="Wong J."/>
        </authorList>
    </citation>
    <scope>NUCLEOTIDE SEQUENCE</scope>
    <source>
        <strain evidence="10">GSM-AAB239-AS_SAM_17_03QT</strain>
        <tissue evidence="10">Leaf</tissue>
    </source>
</reference>
<dbReference type="Pfam" id="PF02984">
    <property type="entry name" value="Cyclin_C"/>
    <property type="match status" value="1"/>
</dbReference>
<protein>
    <submittedName>
        <fullName evidence="10">Cyclin-SDS-like</fullName>
    </submittedName>
</protein>
<evidence type="ECO:0000313" key="11">
    <source>
        <dbReference type="Proteomes" id="UP001140949"/>
    </source>
</evidence>
<comment type="similarity">
    <text evidence="1 6">Belongs to the cyclin family.</text>
</comment>
<dbReference type="Proteomes" id="UP001140949">
    <property type="component" value="Unassembled WGS sequence"/>
</dbReference>
<keyword evidence="5" id="KW-0131">Cell cycle</keyword>
<dbReference type="InterPro" id="IPR013763">
    <property type="entry name" value="Cyclin-like_dom"/>
</dbReference>
<dbReference type="PANTHER" id="PTHR10177">
    <property type="entry name" value="CYCLINS"/>
    <property type="match status" value="1"/>
</dbReference>
<dbReference type="GO" id="GO:0051301">
    <property type="term" value="P:cell division"/>
    <property type="evidence" value="ECO:0007669"/>
    <property type="project" value="UniProtKB-KW"/>
</dbReference>
<dbReference type="AlphaFoldDB" id="A0AAX6I5J9"/>
<evidence type="ECO:0000256" key="3">
    <source>
        <dbReference type="ARBA" id="ARBA00023127"/>
    </source>
</evidence>
<keyword evidence="11" id="KW-1185">Reference proteome</keyword>
<evidence type="ECO:0000313" key="9">
    <source>
        <dbReference type="EMBL" id="KAJ6816805.1"/>
    </source>
</evidence>
<dbReference type="InterPro" id="IPR036915">
    <property type="entry name" value="Cyclin-like_sf"/>
</dbReference>
<evidence type="ECO:0000259" key="8">
    <source>
        <dbReference type="SMART" id="SM00385"/>
    </source>
</evidence>
<dbReference type="InterPro" id="IPR004367">
    <property type="entry name" value="Cyclin_C-dom"/>
</dbReference>
<proteinExistence type="inferred from homology"/>
<evidence type="ECO:0000256" key="6">
    <source>
        <dbReference type="RuleBase" id="RU000383"/>
    </source>
</evidence>
<keyword evidence="2" id="KW-0132">Cell division</keyword>
<feature type="domain" description="Cyclin-like" evidence="8">
    <location>
        <begin position="396"/>
        <end position="481"/>
    </location>
</feature>
<dbReference type="InterPro" id="IPR006671">
    <property type="entry name" value="Cyclin_N"/>
</dbReference>
<comment type="caution">
    <text evidence="10">The sequence shown here is derived from an EMBL/GenBank/DDBJ whole genome shotgun (WGS) entry which is preliminary data.</text>
</comment>
<sequence>MAPSFPPAIVGTKRPRSKLPRRSRIPPPPIVAGTNSKKLVSSSSSSCFASELTFDSTANFAGSAVPRRPRSSRGSFPGGDFRRITRSYAKKLRSEPETSDLAVSEVSHVSGAAAPSKIPNSVRIGGKEVSGGLDLCSDLACSEQLSSGDDDDREIESEFFYGNSEGDYSSDYSLSDLFGSDDEDCFSGRSDESSDENSSAPSATFSFFLQLMQQFVRSSSFSPDLKVTKPSRKFVDEDFLEFTVLVFDDSEDEESYRRIRCREKKEVALSDLAAEYYDSSSEFGDLVLQQRLRMVNWMVEHSKTKELHHETLFLGVTMMDRFLSRGYFQSERNLQLLGIASITLAARLEENQPYNNIRQKSFTVGRSDYSRSEVVSMEWLLLEVLNFQCLLPTTHNFLWFYLKAAKADMEVESLARYLAVLSLLDHKRLCFWPSTVAASLVILACLATNRDTSCLKVMETHVRTKSDDLPECIQSLEWLVKFAC</sequence>
<feature type="region of interest" description="Disordered" evidence="7">
    <location>
        <begin position="61"/>
        <end position="81"/>
    </location>
</feature>
<evidence type="ECO:0000256" key="5">
    <source>
        <dbReference type="ARBA" id="ARBA00023306"/>
    </source>
</evidence>
<evidence type="ECO:0000313" key="10">
    <source>
        <dbReference type="EMBL" id="KAJ6848462.1"/>
    </source>
</evidence>
<name>A0AAX6I5J9_IRIPA</name>
<evidence type="ECO:0000256" key="7">
    <source>
        <dbReference type="SAM" id="MobiDB-lite"/>
    </source>
</evidence>
<dbReference type="EMBL" id="JANAVB010004600">
    <property type="protein sequence ID" value="KAJ6848462.1"/>
    <property type="molecule type" value="Genomic_DNA"/>
</dbReference>
<evidence type="ECO:0000256" key="4">
    <source>
        <dbReference type="ARBA" id="ARBA00023254"/>
    </source>
</evidence>